<dbReference type="EMBL" id="MUXS01000001">
    <property type="protein sequence ID" value="OOR81678.1"/>
    <property type="molecule type" value="Genomic_DNA"/>
</dbReference>
<dbReference type="Pfam" id="PF20330">
    <property type="entry name" value="DUF6625"/>
    <property type="match status" value="1"/>
</dbReference>
<dbReference type="Proteomes" id="UP000190872">
    <property type="component" value="Unassembled WGS sequence"/>
</dbReference>
<name>A0A1S9ZDY7_STRMT</name>
<sequence>MKKIKIIIPYFGAFPKFFPYFLMTARRNKNIDFEIFTDQPIDQFSSLNAKNIHFNRMTFYDLKKKIQSKFNFEISLDNPYKLCDYKPAYGFIFEDELIGYDYWGFCDTDILLGDIYQFLENHDFFTKEYDRYGILGHLQIYKNKKEVNTIFKTGLGISYRLDYQNVYTSNQNFIFDEQEGVQKLFEHSDMKQLQITYFHDLDISRFSFRCNGEPKVQRYYFWTELNGLESIELKKEQIETTQPLYVHFQKRNIECPEVVENKPFYVVPNRLVNGNKLSVEEIKSATQNKIYWEHIKRVIQKKFKKEKWTFEFILHKIRMKNR</sequence>
<evidence type="ECO:0000313" key="2">
    <source>
        <dbReference type="Proteomes" id="UP000190872"/>
    </source>
</evidence>
<dbReference type="RefSeq" id="WP_078237911.1">
    <property type="nucleotide sequence ID" value="NZ_MUXS01000001.1"/>
</dbReference>
<dbReference type="InterPro" id="IPR046733">
    <property type="entry name" value="DUF6625"/>
</dbReference>
<gene>
    <name evidence="1" type="ORF">B0179_00880</name>
</gene>
<comment type="caution">
    <text evidence="1">The sequence shown here is derived from an EMBL/GenBank/DDBJ whole genome shotgun (WGS) entry which is preliminary data.</text>
</comment>
<evidence type="ECO:0000313" key="1">
    <source>
        <dbReference type="EMBL" id="OOR81678.1"/>
    </source>
</evidence>
<proteinExistence type="predicted"/>
<accession>A0A1S9ZDY7</accession>
<reference evidence="1 2" key="1">
    <citation type="submission" date="2017-02" db="EMBL/GenBank/DDBJ databases">
        <title>Draft genome sequence of Streptococcus mitis CCUG 61082.</title>
        <authorList>
            <person name="Salva-Serra F."/>
            <person name="Engstrom-Jakobsson H."/>
            <person name="Thorell K."/>
            <person name="Jaen-Luchoro D."/>
            <person name="Gonzales-Siles L."/>
            <person name="Karlsson R."/>
            <person name="Gomila M."/>
            <person name="Yazdan S."/>
            <person name="Boulund F."/>
            <person name="Johnning A."/>
            <person name="Engstrand L."/>
            <person name="Kristiansson E."/>
            <person name="Moore E."/>
        </authorList>
    </citation>
    <scope>NUCLEOTIDE SEQUENCE [LARGE SCALE GENOMIC DNA]</scope>
    <source>
        <strain evidence="1 2">CCUG 61082</strain>
    </source>
</reference>
<dbReference type="AlphaFoldDB" id="A0A1S9ZDY7"/>
<protein>
    <submittedName>
        <fullName evidence="1">Uncharacterized protein</fullName>
    </submittedName>
</protein>
<organism evidence="1 2">
    <name type="scientific">Streptococcus mitis</name>
    <dbReference type="NCBI Taxonomy" id="28037"/>
    <lineage>
        <taxon>Bacteria</taxon>
        <taxon>Bacillati</taxon>
        <taxon>Bacillota</taxon>
        <taxon>Bacilli</taxon>
        <taxon>Lactobacillales</taxon>
        <taxon>Streptococcaceae</taxon>
        <taxon>Streptococcus</taxon>
        <taxon>Streptococcus mitis group</taxon>
    </lineage>
</organism>